<evidence type="ECO:0000313" key="7">
    <source>
        <dbReference type="EMBL" id="SMX40474.1"/>
    </source>
</evidence>
<feature type="transmembrane region" description="Helical" evidence="5">
    <location>
        <begin position="94"/>
        <end position="116"/>
    </location>
</feature>
<feature type="transmembrane region" description="Helical" evidence="5">
    <location>
        <begin position="220"/>
        <end position="235"/>
    </location>
</feature>
<protein>
    <recommendedName>
        <fullName evidence="6">O-antigen ligase-related domain-containing protein</fullName>
    </recommendedName>
</protein>
<feature type="transmembrane region" description="Helical" evidence="5">
    <location>
        <begin position="68"/>
        <end position="88"/>
    </location>
</feature>
<dbReference type="AlphaFoldDB" id="A0A238KDI0"/>
<comment type="subcellular location">
    <subcellularLocation>
        <location evidence="1">Membrane</location>
        <topology evidence="1">Multi-pass membrane protein</topology>
    </subcellularLocation>
</comment>
<proteinExistence type="predicted"/>
<name>A0A238KDI0_9RHOB</name>
<evidence type="ECO:0000256" key="1">
    <source>
        <dbReference type="ARBA" id="ARBA00004141"/>
    </source>
</evidence>
<feature type="transmembrane region" description="Helical" evidence="5">
    <location>
        <begin position="386"/>
        <end position="404"/>
    </location>
</feature>
<organism evidence="7 8">
    <name type="scientific">Ruegeria arenilitoris</name>
    <dbReference type="NCBI Taxonomy" id="1173585"/>
    <lineage>
        <taxon>Bacteria</taxon>
        <taxon>Pseudomonadati</taxon>
        <taxon>Pseudomonadota</taxon>
        <taxon>Alphaproteobacteria</taxon>
        <taxon>Rhodobacterales</taxon>
        <taxon>Roseobacteraceae</taxon>
        <taxon>Ruegeria</taxon>
    </lineage>
</organism>
<evidence type="ECO:0000256" key="5">
    <source>
        <dbReference type="SAM" id="Phobius"/>
    </source>
</evidence>
<feature type="transmembrane region" description="Helical" evidence="5">
    <location>
        <begin position="198"/>
        <end position="214"/>
    </location>
</feature>
<dbReference type="PANTHER" id="PTHR37422">
    <property type="entry name" value="TEICHURONIC ACID BIOSYNTHESIS PROTEIN TUAE"/>
    <property type="match status" value="1"/>
</dbReference>
<feature type="transmembrane region" description="Helical" evidence="5">
    <location>
        <begin position="128"/>
        <end position="147"/>
    </location>
</feature>
<accession>A0A238KDI0</accession>
<feature type="domain" description="O-antigen ligase-related" evidence="6">
    <location>
        <begin position="203"/>
        <end position="341"/>
    </location>
</feature>
<keyword evidence="2 5" id="KW-0812">Transmembrane</keyword>
<dbReference type="Pfam" id="PF04932">
    <property type="entry name" value="Wzy_C"/>
    <property type="match status" value="1"/>
</dbReference>
<dbReference type="EMBL" id="FXYG01000002">
    <property type="protein sequence ID" value="SMX40474.1"/>
    <property type="molecule type" value="Genomic_DNA"/>
</dbReference>
<evidence type="ECO:0000256" key="4">
    <source>
        <dbReference type="ARBA" id="ARBA00023136"/>
    </source>
</evidence>
<evidence type="ECO:0000259" key="6">
    <source>
        <dbReference type="Pfam" id="PF04932"/>
    </source>
</evidence>
<reference evidence="8" key="1">
    <citation type="submission" date="2017-05" db="EMBL/GenBank/DDBJ databases">
        <authorList>
            <person name="Rodrigo-Torres L."/>
            <person name="Arahal R. D."/>
            <person name="Lucena T."/>
        </authorList>
    </citation>
    <scope>NUCLEOTIDE SEQUENCE [LARGE SCALE GENOMIC DNA]</scope>
    <source>
        <strain evidence="8">CECT 8715</strain>
    </source>
</reference>
<evidence type="ECO:0000313" key="8">
    <source>
        <dbReference type="Proteomes" id="UP000202485"/>
    </source>
</evidence>
<sequence length="411" mass="44923">MVPVNSISRPKPILEQIEFACLMTALLFSTFTAFRHPAVLFTASDMFLTIAVILRCNRSLPLFPLQSASSIWFIGMLMMVAGLSIGSIAHGDPVSAFVVIVQYFFSFVLLPLAILGRPYEEAVTLAKVGVISIALNCLVGMIAYGVGYSGGEARYFMLVSGNYRVAGLVDNPNGLAGLIVLWFPVLWYLGLTGALRKLPFLALFGLLAITLIYASSNSSLAGAVICGALFLLLVGNQRVLMIWGTAVTTMAWISIQWAEFIFPPTFRNRVLSPLLEGDLSHAGTFEDRADLMIEAWRFLPDYFLVGMGAGQYRELSSQGIPVHNLYLLLANEGGILALLGLCFVLGSAIVYAVMARHNVPNRVYGRATVVTVTLTFAALSMNYTHVYQRGMLIPWIVALGLLAASDRYRRR</sequence>
<feature type="transmembrane region" description="Helical" evidence="5">
    <location>
        <begin position="363"/>
        <end position="380"/>
    </location>
</feature>
<evidence type="ECO:0000256" key="2">
    <source>
        <dbReference type="ARBA" id="ARBA00022692"/>
    </source>
</evidence>
<dbReference type="InterPro" id="IPR051533">
    <property type="entry name" value="WaaL-like"/>
</dbReference>
<dbReference type="GO" id="GO:0016020">
    <property type="term" value="C:membrane"/>
    <property type="evidence" value="ECO:0007669"/>
    <property type="project" value="UniProtKB-SubCell"/>
</dbReference>
<keyword evidence="8" id="KW-1185">Reference proteome</keyword>
<keyword evidence="3 5" id="KW-1133">Transmembrane helix</keyword>
<dbReference type="Proteomes" id="UP000202485">
    <property type="component" value="Unassembled WGS sequence"/>
</dbReference>
<feature type="transmembrane region" description="Helical" evidence="5">
    <location>
        <begin position="335"/>
        <end position="354"/>
    </location>
</feature>
<feature type="transmembrane region" description="Helical" evidence="5">
    <location>
        <begin position="174"/>
        <end position="191"/>
    </location>
</feature>
<evidence type="ECO:0000256" key="3">
    <source>
        <dbReference type="ARBA" id="ARBA00022989"/>
    </source>
</evidence>
<keyword evidence="4 5" id="KW-0472">Membrane</keyword>
<feature type="transmembrane region" description="Helical" evidence="5">
    <location>
        <begin position="38"/>
        <end position="56"/>
    </location>
</feature>
<dbReference type="PANTHER" id="PTHR37422:SF13">
    <property type="entry name" value="LIPOPOLYSACCHARIDE BIOSYNTHESIS PROTEIN PA4999-RELATED"/>
    <property type="match status" value="1"/>
</dbReference>
<dbReference type="InterPro" id="IPR007016">
    <property type="entry name" value="O-antigen_ligase-rel_domated"/>
</dbReference>
<feature type="transmembrane region" description="Helical" evidence="5">
    <location>
        <begin position="242"/>
        <end position="262"/>
    </location>
</feature>
<gene>
    <name evidence="7" type="ORF">RUA8715_01685</name>
</gene>